<proteinExistence type="predicted"/>
<comment type="caution">
    <text evidence="1">The sequence shown here is derived from an EMBL/GenBank/DDBJ whole genome shotgun (WGS) entry which is preliminary data.</text>
</comment>
<organism evidence="1 2">
    <name type="scientific">Leifsonella bigeumensis</name>
    <dbReference type="NCBI Taxonomy" id="433643"/>
    <lineage>
        <taxon>Bacteria</taxon>
        <taxon>Bacillati</taxon>
        <taxon>Actinomycetota</taxon>
        <taxon>Actinomycetes</taxon>
        <taxon>Micrococcales</taxon>
        <taxon>Microbacteriaceae</taxon>
        <taxon>Leifsonella</taxon>
    </lineage>
</organism>
<protein>
    <submittedName>
        <fullName evidence="1">Uncharacterized protein</fullName>
    </submittedName>
</protein>
<name>A0ABP7F2U8_9MICO</name>
<dbReference type="RefSeq" id="WP_344753069.1">
    <property type="nucleotide sequence ID" value="NZ_BAABAE010000001.1"/>
</dbReference>
<evidence type="ECO:0000313" key="2">
    <source>
        <dbReference type="Proteomes" id="UP001501004"/>
    </source>
</evidence>
<evidence type="ECO:0000313" key="1">
    <source>
        <dbReference type="EMBL" id="GAA3730167.1"/>
    </source>
</evidence>
<keyword evidence="2" id="KW-1185">Reference proteome</keyword>
<reference evidence="2" key="1">
    <citation type="journal article" date="2019" name="Int. J. Syst. Evol. Microbiol.">
        <title>The Global Catalogue of Microorganisms (GCM) 10K type strain sequencing project: providing services to taxonomists for standard genome sequencing and annotation.</title>
        <authorList>
            <consortium name="The Broad Institute Genomics Platform"/>
            <consortium name="The Broad Institute Genome Sequencing Center for Infectious Disease"/>
            <person name="Wu L."/>
            <person name="Ma J."/>
        </authorList>
    </citation>
    <scope>NUCLEOTIDE SEQUENCE [LARGE SCALE GENOMIC DNA]</scope>
    <source>
        <strain evidence="2">JCM 16949</strain>
    </source>
</reference>
<gene>
    <name evidence="1" type="ORF">GCM10022239_03460</name>
</gene>
<dbReference type="Proteomes" id="UP001501004">
    <property type="component" value="Unassembled WGS sequence"/>
</dbReference>
<dbReference type="EMBL" id="BAABAE010000001">
    <property type="protein sequence ID" value="GAA3730167.1"/>
    <property type="molecule type" value="Genomic_DNA"/>
</dbReference>
<sequence>MSAATKAALDDAIAAHVADELDGALLTNYVGVAAAVKPEDSDQMTYYLRVAAEQPIHVSIGLTEYLANRLALSVADDPEE</sequence>
<accession>A0ABP7F2U8</accession>